<dbReference type="InterPro" id="IPR050240">
    <property type="entry name" value="DNA_pol_type-B"/>
</dbReference>
<reference evidence="11 12" key="1">
    <citation type="submission" date="2015-03" db="EMBL/GenBank/DDBJ databases">
        <authorList>
            <person name="Krishnan R."/>
            <person name="Midha S."/>
            <person name="Patil P.B."/>
            <person name="Rameshkumar N."/>
        </authorList>
    </citation>
    <scope>NUCLEOTIDE SEQUENCE [LARGE SCALE GENOMIC DNA]</scope>
    <source>
        <strain evidence="11 12">L1E11</strain>
    </source>
</reference>
<evidence type="ECO:0000256" key="5">
    <source>
        <dbReference type="ARBA" id="ARBA00023125"/>
    </source>
</evidence>
<dbReference type="PRINTS" id="PR00106">
    <property type="entry name" value="DNAPOLB"/>
</dbReference>
<dbReference type="NCBIfam" id="NF004421">
    <property type="entry name" value="PRK05762.1-2"/>
    <property type="match status" value="1"/>
</dbReference>
<dbReference type="InterPro" id="IPR006133">
    <property type="entry name" value="DNA-dir_DNA_pol_B_exonuc"/>
</dbReference>
<dbReference type="SUPFAM" id="SSF56672">
    <property type="entry name" value="DNA/RNA polymerases"/>
    <property type="match status" value="1"/>
</dbReference>
<evidence type="ECO:0000313" key="11">
    <source>
        <dbReference type="EMBL" id="PXF29517.1"/>
    </source>
</evidence>
<dbReference type="Gene3D" id="1.10.132.60">
    <property type="entry name" value="DNA polymerase family B, C-terminal domain"/>
    <property type="match status" value="1"/>
</dbReference>
<dbReference type="EMBL" id="LAPT01000109">
    <property type="protein sequence ID" value="PXF29517.1"/>
    <property type="molecule type" value="Genomic_DNA"/>
</dbReference>
<comment type="caution">
    <text evidence="11">The sequence shown here is derived from an EMBL/GenBank/DDBJ whole genome shotgun (WGS) entry which is preliminary data.</text>
</comment>
<dbReference type="InterPro" id="IPR036397">
    <property type="entry name" value="RNaseH_sf"/>
</dbReference>
<evidence type="ECO:0000256" key="3">
    <source>
        <dbReference type="ARBA" id="ARBA00022695"/>
    </source>
</evidence>
<dbReference type="SMART" id="SM00486">
    <property type="entry name" value="POLBc"/>
    <property type="match status" value="1"/>
</dbReference>
<evidence type="ECO:0000256" key="2">
    <source>
        <dbReference type="ARBA" id="ARBA00022679"/>
    </source>
</evidence>
<dbReference type="RefSeq" id="WP_110189146.1">
    <property type="nucleotide sequence ID" value="NZ_CP177354.1"/>
</dbReference>
<dbReference type="Pfam" id="PF00136">
    <property type="entry name" value="DNA_pol_B"/>
    <property type="match status" value="1"/>
</dbReference>
<dbReference type="EC" id="2.7.7.7" evidence="7"/>
<proteinExistence type="inferred from homology"/>
<evidence type="ECO:0000256" key="4">
    <source>
        <dbReference type="ARBA" id="ARBA00022932"/>
    </source>
</evidence>
<dbReference type="Pfam" id="PF03104">
    <property type="entry name" value="DNA_pol_B_exo1"/>
    <property type="match status" value="1"/>
</dbReference>
<feature type="domain" description="DNA polymerase II insertion" evidence="10">
    <location>
        <begin position="56"/>
        <end position="112"/>
    </location>
</feature>
<dbReference type="Gene3D" id="3.90.1600.10">
    <property type="entry name" value="Palm domain of DNA polymerase"/>
    <property type="match status" value="2"/>
</dbReference>
<dbReference type="SUPFAM" id="SSF53098">
    <property type="entry name" value="Ribonuclease H-like"/>
    <property type="match status" value="1"/>
</dbReference>
<comment type="similarity">
    <text evidence="1 7">Belongs to the DNA polymerase type-B family.</text>
</comment>
<protein>
    <recommendedName>
        <fullName evidence="7">DNA polymerase</fullName>
        <ecNumber evidence="7">2.7.7.7</ecNumber>
    </recommendedName>
</protein>
<dbReference type="PANTHER" id="PTHR10322">
    <property type="entry name" value="DNA POLYMERASE CATALYTIC SUBUNIT"/>
    <property type="match status" value="1"/>
</dbReference>
<gene>
    <name evidence="11" type="ORF">WH50_20475</name>
</gene>
<evidence type="ECO:0000256" key="1">
    <source>
        <dbReference type="ARBA" id="ARBA00005755"/>
    </source>
</evidence>
<dbReference type="InterPro" id="IPR023211">
    <property type="entry name" value="DNA_pol_palm_dom_sf"/>
</dbReference>
<dbReference type="PROSITE" id="PS00116">
    <property type="entry name" value="DNA_POLYMERASE_B"/>
    <property type="match status" value="1"/>
</dbReference>
<evidence type="ECO:0000256" key="6">
    <source>
        <dbReference type="ARBA" id="ARBA00049244"/>
    </source>
</evidence>
<dbReference type="InterPro" id="IPR012337">
    <property type="entry name" value="RNaseH-like_sf"/>
</dbReference>
<dbReference type="Proteomes" id="UP000248090">
    <property type="component" value="Unassembled WGS sequence"/>
</dbReference>
<feature type="domain" description="DNA-directed DNA polymerase family B exonuclease" evidence="9">
    <location>
        <begin position="119"/>
        <end position="316"/>
    </location>
</feature>
<keyword evidence="2 7" id="KW-0808">Transferase</keyword>
<dbReference type="Gene3D" id="3.30.70.2250">
    <property type="match status" value="1"/>
</dbReference>
<keyword evidence="4 7" id="KW-0239">DNA-directed DNA polymerase</keyword>
<dbReference type="CDD" id="cd05537">
    <property type="entry name" value="POLBc_Pol_II"/>
    <property type="match status" value="1"/>
</dbReference>
<dbReference type="PANTHER" id="PTHR10322:SF23">
    <property type="entry name" value="DNA POLYMERASE DELTA CATALYTIC SUBUNIT"/>
    <property type="match status" value="1"/>
</dbReference>
<feature type="domain" description="DNA-directed DNA polymerase family B multifunctional" evidence="8">
    <location>
        <begin position="394"/>
        <end position="787"/>
    </location>
</feature>
<dbReference type="InterPro" id="IPR042087">
    <property type="entry name" value="DNA_pol_B_thumb"/>
</dbReference>
<keyword evidence="7" id="KW-0235">DNA replication</keyword>
<dbReference type="Pfam" id="PF22587">
    <property type="entry name" value="DNApolII_insertion"/>
    <property type="match status" value="1"/>
</dbReference>
<keyword evidence="3 7" id="KW-0548">Nucleotidyltransferase</keyword>
<keyword evidence="5 7" id="KW-0238">DNA-binding</keyword>
<keyword evidence="12" id="KW-1185">Reference proteome</keyword>
<dbReference type="InterPro" id="IPR017964">
    <property type="entry name" value="DNA-dir_DNA_pol_B_CS"/>
</dbReference>
<dbReference type="CDD" id="cd05784">
    <property type="entry name" value="DNA_polB_II_exo"/>
    <property type="match status" value="1"/>
</dbReference>
<dbReference type="InterPro" id="IPR055208">
    <property type="entry name" value="PolB_insertion"/>
</dbReference>
<sequence>MATNQVIATDVEAPIQIRGYVLSRHGYDMAGSLCLGYWLWTAEGAIYWEVPEQEVICFLPAASAAEAQQALVDQEGWRLQPLPLTDFSQQPVLGLYCRSLTGFYRCREKLQAAHIPLMEEDVRPQERFLMERGIRAGIEVRGSWRRNADGSLCLISQHARKADVQPELRLLSLDIETTMDARHIYSIALQMADRSVVLMQREETPRPVNVDPGLQIEWFDSSRAMLEAMQDYFQRWDPDAIIGWSVVGFDLKVLARACEQERIPLRWGRGMQEVHLRESRTTNHYFVDWPGRVVLDGIDTLRGATWQFESFALNEVARELLGREKLIEDPDQRGEEITRLFRHDPWALAAYNLEDCRLVSDIFDHAKLMPYLIARADLTGLSLDRVGGSAAAFDYLYLPRLHRKGYVAPVYASGDATVDSPGGFVMNSRPGLYDHVLVLDFKSLYPSIIRTFLIDPYALVEGLSGAHPDSERVDGFNQASFWRQEPILPALVAECWQARDQAKRDGNIPLATAIKIIMNAFYGVLGSPLCRFFDRRLSGSITLRGHQILQDSQAWFQRQGYEVIYGDTDSLFVHLHGHHSEEQACARGRELAAAINDWWRDRLLTEFNLASHLEIQFEVHYRRFLMPTIRGSQEGSKKRYAGLVSKGSEHKLVFKGLESVRSDWTPFARRIQRELYERVFLNQPYRNWLRQQVDDLLGGRCDAELVYRKRLRRPLDAYQKNVPPHVQAARKMREHRRQQGLPERYERGSSVEYVLTLHGPEALGLTTAPLDYELYIERQLKPVVDSILTFVNDGYDKSLAPQADLFYDLDKTQD</sequence>
<evidence type="ECO:0000256" key="7">
    <source>
        <dbReference type="RuleBase" id="RU000442"/>
    </source>
</evidence>
<dbReference type="Gene3D" id="3.30.420.10">
    <property type="entry name" value="Ribonuclease H-like superfamily/Ribonuclease H"/>
    <property type="match status" value="1"/>
</dbReference>
<evidence type="ECO:0000259" key="9">
    <source>
        <dbReference type="Pfam" id="PF03104"/>
    </source>
</evidence>
<dbReference type="InterPro" id="IPR006134">
    <property type="entry name" value="DNA-dir_DNA_pol_B_multi_dom"/>
</dbReference>
<evidence type="ECO:0000259" key="8">
    <source>
        <dbReference type="Pfam" id="PF00136"/>
    </source>
</evidence>
<name>A0ABX5LSC5_9GAMM</name>
<evidence type="ECO:0000313" key="12">
    <source>
        <dbReference type="Proteomes" id="UP000248090"/>
    </source>
</evidence>
<dbReference type="InterPro" id="IPR043502">
    <property type="entry name" value="DNA/RNA_pol_sf"/>
</dbReference>
<evidence type="ECO:0000259" key="10">
    <source>
        <dbReference type="Pfam" id="PF22587"/>
    </source>
</evidence>
<comment type="catalytic activity">
    <reaction evidence="6 7">
        <text>DNA(n) + a 2'-deoxyribonucleoside 5'-triphosphate = DNA(n+1) + diphosphate</text>
        <dbReference type="Rhea" id="RHEA:22508"/>
        <dbReference type="Rhea" id="RHEA-COMP:17339"/>
        <dbReference type="Rhea" id="RHEA-COMP:17340"/>
        <dbReference type="ChEBI" id="CHEBI:33019"/>
        <dbReference type="ChEBI" id="CHEBI:61560"/>
        <dbReference type="ChEBI" id="CHEBI:173112"/>
        <dbReference type="EC" id="2.7.7.7"/>
    </reaction>
</comment>
<accession>A0ABX5LSC5</accession>
<dbReference type="InterPro" id="IPR006172">
    <property type="entry name" value="DNA-dir_DNA_pol_B"/>
</dbReference>
<organism evidence="11 12">
    <name type="scientific">Pokkaliibacter plantistimulans</name>
    <dbReference type="NCBI Taxonomy" id="1635171"/>
    <lineage>
        <taxon>Bacteria</taxon>
        <taxon>Pseudomonadati</taxon>
        <taxon>Pseudomonadota</taxon>
        <taxon>Gammaproteobacteria</taxon>
        <taxon>Oceanospirillales</taxon>
        <taxon>Balneatrichaceae</taxon>
        <taxon>Pokkaliibacter</taxon>
    </lineage>
</organism>